<evidence type="ECO:0000313" key="2">
    <source>
        <dbReference type="Proteomes" id="UP000276215"/>
    </source>
</evidence>
<proteinExistence type="predicted"/>
<dbReference type="EMBL" id="ML120412">
    <property type="protein sequence ID" value="RPA96679.1"/>
    <property type="molecule type" value="Genomic_DNA"/>
</dbReference>
<gene>
    <name evidence="1" type="ORF">L873DRAFT_1811033</name>
</gene>
<accession>A0A3N4JEJ4</accession>
<name>A0A3N4JEJ4_9PEZI</name>
<dbReference type="Proteomes" id="UP000276215">
    <property type="component" value="Unassembled WGS sequence"/>
</dbReference>
<organism evidence="1 2">
    <name type="scientific">Choiromyces venosus 120613-1</name>
    <dbReference type="NCBI Taxonomy" id="1336337"/>
    <lineage>
        <taxon>Eukaryota</taxon>
        <taxon>Fungi</taxon>
        <taxon>Dikarya</taxon>
        <taxon>Ascomycota</taxon>
        <taxon>Pezizomycotina</taxon>
        <taxon>Pezizomycetes</taxon>
        <taxon>Pezizales</taxon>
        <taxon>Tuberaceae</taxon>
        <taxon>Choiromyces</taxon>
    </lineage>
</organism>
<evidence type="ECO:0000313" key="1">
    <source>
        <dbReference type="EMBL" id="RPA96679.1"/>
    </source>
</evidence>
<dbReference type="AlphaFoldDB" id="A0A3N4JEJ4"/>
<reference evidence="1 2" key="1">
    <citation type="journal article" date="2018" name="Nat. Ecol. Evol.">
        <title>Pezizomycetes genomes reveal the molecular basis of ectomycorrhizal truffle lifestyle.</title>
        <authorList>
            <person name="Murat C."/>
            <person name="Payen T."/>
            <person name="Noel B."/>
            <person name="Kuo A."/>
            <person name="Morin E."/>
            <person name="Chen J."/>
            <person name="Kohler A."/>
            <person name="Krizsan K."/>
            <person name="Balestrini R."/>
            <person name="Da Silva C."/>
            <person name="Montanini B."/>
            <person name="Hainaut M."/>
            <person name="Levati E."/>
            <person name="Barry K.W."/>
            <person name="Belfiori B."/>
            <person name="Cichocki N."/>
            <person name="Clum A."/>
            <person name="Dockter R.B."/>
            <person name="Fauchery L."/>
            <person name="Guy J."/>
            <person name="Iotti M."/>
            <person name="Le Tacon F."/>
            <person name="Lindquist E.A."/>
            <person name="Lipzen A."/>
            <person name="Malagnac F."/>
            <person name="Mello A."/>
            <person name="Molinier V."/>
            <person name="Miyauchi S."/>
            <person name="Poulain J."/>
            <person name="Riccioni C."/>
            <person name="Rubini A."/>
            <person name="Sitrit Y."/>
            <person name="Splivallo R."/>
            <person name="Traeger S."/>
            <person name="Wang M."/>
            <person name="Zifcakova L."/>
            <person name="Wipf D."/>
            <person name="Zambonelli A."/>
            <person name="Paolocci F."/>
            <person name="Nowrousian M."/>
            <person name="Ottonello S."/>
            <person name="Baldrian P."/>
            <person name="Spatafora J.W."/>
            <person name="Henrissat B."/>
            <person name="Nagy L.G."/>
            <person name="Aury J.M."/>
            <person name="Wincker P."/>
            <person name="Grigoriev I.V."/>
            <person name="Bonfante P."/>
            <person name="Martin F.M."/>
        </authorList>
    </citation>
    <scope>NUCLEOTIDE SEQUENCE [LARGE SCALE GENOMIC DNA]</scope>
    <source>
        <strain evidence="1 2">120613-1</strain>
    </source>
</reference>
<sequence length="59" mass="6637">MVVVVVVVIVMVESCGELWLWLRPLTQDLISPPVSLGRSETVKFVSRHAKPVLEGFEFL</sequence>
<protein>
    <submittedName>
        <fullName evidence="1">Uncharacterized protein</fullName>
    </submittedName>
</protein>
<keyword evidence="2" id="KW-1185">Reference proteome</keyword>